<keyword evidence="1" id="KW-1133">Transmembrane helix</keyword>
<dbReference type="AlphaFoldDB" id="A0A918VPC7"/>
<reference evidence="2" key="1">
    <citation type="journal article" date="2014" name="Int. J. Syst. Evol. Microbiol.">
        <title>Complete genome sequence of Corynebacterium casei LMG S-19264T (=DSM 44701T), isolated from a smear-ripened cheese.</title>
        <authorList>
            <consortium name="US DOE Joint Genome Institute (JGI-PGF)"/>
            <person name="Walter F."/>
            <person name="Albersmeier A."/>
            <person name="Kalinowski J."/>
            <person name="Ruckert C."/>
        </authorList>
    </citation>
    <scope>NUCLEOTIDE SEQUENCE</scope>
    <source>
        <strain evidence="2">KCTC 12711</strain>
    </source>
</reference>
<proteinExistence type="predicted"/>
<dbReference type="Proteomes" id="UP000614811">
    <property type="component" value="Unassembled WGS sequence"/>
</dbReference>
<dbReference type="RefSeq" id="WP_189400915.1">
    <property type="nucleotide sequence ID" value="NZ_BMXA01000003.1"/>
</dbReference>
<accession>A0A918VPC7</accession>
<dbReference type="InterPro" id="IPR036465">
    <property type="entry name" value="vWFA_dom_sf"/>
</dbReference>
<evidence type="ECO:0000256" key="1">
    <source>
        <dbReference type="SAM" id="Phobius"/>
    </source>
</evidence>
<dbReference type="EMBL" id="BMXA01000003">
    <property type="protein sequence ID" value="GHA11861.1"/>
    <property type="molecule type" value="Genomic_DNA"/>
</dbReference>
<protein>
    <recommendedName>
        <fullName evidence="4">VWA domain-containing protein</fullName>
    </recommendedName>
</protein>
<sequence>MSRRRRRSGEDASISFLDIICCGFGAIVLLLVIVKPSQPVVLEESLVQDKGQVRALQERLFEIRGQVKFLETELNAKHEQLGKDQRRVAILRGELEQLVAMRASIDDGGADTATQVEDLQIALQSLTREMQRLLKGRKRINEYVAGVPVDSEYIIFIIDSSGSMTTSAWPKLVREVQNTLAIYPKVKGIQIMNNEGIYMFPQYRGRFMEDSPTRRRDIIRKLVNWSAFSASTPVGGITTAIKQHYDKDKKISLYVMGDDYQGRSVQRVVKIVEQLNQRNKQGETLVRIHSVGFPVLVGTSTGVNSSATRYANLMRQLAEHNNGTFIGLNDVR</sequence>
<comment type="caution">
    <text evidence="2">The sequence shown here is derived from an EMBL/GenBank/DDBJ whole genome shotgun (WGS) entry which is preliminary data.</text>
</comment>
<evidence type="ECO:0000313" key="3">
    <source>
        <dbReference type="Proteomes" id="UP000614811"/>
    </source>
</evidence>
<organism evidence="2 3">
    <name type="scientific">Arenicella chitinivorans</name>
    <dbReference type="NCBI Taxonomy" id="1329800"/>
    <lineage>
        <taxon>Bacteria</taxon>
        <taxon>Pseudomonadati</taxon>
        <taxon>Pseudomonadota</taxon>
        <taxon>Gammaproteobacteria</taxon>
        <taxon>Arenicellales</taxon>
        <taxon>Arenicellaceae</taxon>
        <taxon>Arenicella</taxon>
    </lineage>
</organism>
<name>A0A918VPC7_9GAMM</name>
<dbReference type="SUPFAM" id="SSF53300">
    <property type="entry name" value="vWA-like"/>
    <property type="match status" value="1"/>
</dbReference>
<gene>
    <name evidence="2" type="ORF">GCM10008090_22080</name>
</gene>
<keyword evidence="1" id="KW-0812">Transmembrane</keyword>
<keyword evidence="1" id="KW-0472">Membrane</keyword>
<feature type="transmembrane region" description="Helical" evidence="1">
    <location>
        <begin position="12"/>
        <end position="34"/>
    </location>
</feature>
<dbReference type="Gene3D" id="3.40.50.410">
    <property type="entry name" value="von Willebrand factor, type A domain"/>
    <property type="match status" value="1"/>
</dbReference>
<keyword evidence="3" id="KW-1185">Reference proteome</keyword>
<evidence type="ECO:0000313" key="2">
    <source>
        <dbReference type="EMBL" id="GHA11861.1"/>
    </source>
</evidence>
<evidence type="ECO:0008006" key="4">
    <source>
        <dbReference type="Google" id="ProtNLM"/>
    </source>
</evidence>
<reference evidence="2" key="2">
    <citation type="submission" date="2020-09" db="EMBL/GenBank/DDBJ databases">
        <authorList>
            <person name="Sun Q."/>
            <person name="Kim S."/>
        </authorList>
    </citation>
    <scope>NUCLEOTIDE SEQUENCE</scope>
    <source>
        <strain evidence="2">KCTC 12711</strain>
    </source>
</reference>